<sequence length="76" mass="8653">MDRASQVLAQGLPPDVPKTYTALAERGDVPLSTLHHRDQGRRSREELAQSQQYLTPEEEKAIVRFLLLMSNLRHSV</sequence>
<reference evidence="2" key="1">
    <citation type="journal article" date="2020" name="Stud. Mycol.">
        <title>101 Dothideomycetes genomes: a test case for predicting lifestyles and emergence of pathogens.</title>
        <authorList>
            <person name="Haridas S."/>
            <person name="Albert R."/>
            <person name="Binder M."/>
            <person name="Bloem J."/>
            <person name="Labutti K."/>
            <person name="Salamov A."/>
            <person name="Andreopoulos B."/>
            <person name="Baker S."/>
            <person name="Barry K."/>
            <person name="Bills G."/>
            <person name="Bluhm B."/>
            <person name="Cannon C."/>
            <person name="Castanera R."/>
            <person name="Culley D."/>
            <person name="Daum C."/>
            <person name="Ezra D."/>
            <person name="Gonzalez J."/>
            <person name="Henrissat B."/>
            <person name="Kuo A."/>
            <person name="Liang C."/>
            <person name="Lipzen A."/>
            <person name="Lutzoni F."/>
            <person name="Magnuson J."/>
            <person name="Mondo S."/>
            <person name="Nolan M."/>
            <person name="Ohm R."/>
            <person name="Pangilinan J."/>
            <person name="Park H.-J."/>
            <person name="Ramirez L."/>
            <person name="Alfaro M."/>
            <person name="Sun H."/>
            <person name="Tritt A."/>
            <person name="Yoshinaga Y."/>
            <person name="Zwiers L.-H."/>
            <person name="Turgeon B."/>
            <person name="Goodwin S."/>
            <person name="Spatafora J."/>
            <person name="Crous P."/>
            <person name="Grigoriev I."/>
        </authorList>
    </citation>
    <scope>NUCLEOTIDE SEQUENCE</scope>
    <source>
        <strain evidence="2">CBS 207.26</strain>
    </source>
</reference>
<name>A0A6A6ELT6_9PEZI</name>
<keyword evidence="3" id="KW-1185">Reference proteome</keyword>
<dbReference type="Proteomes" id="UP000800200">
    <property type="component" value="Unassembled WGS sequence"/>
</dbReference>
<proteinExistence type="predicted"/>
<evidence type="ECO:0000313" key="2">
    <source>
        <dbReference type="EMBL" id="KAF2193137.1"/>
    </source>
</evidence>
<dbReference type="OrthoDB" id="5420958at2759"/>
<protein>
    <recommendedName>
        <fullName evidence="4">HTH psq-type domain-containing protein</fullName>
    </recommendedName>
</protein>
<feature type="region of interest" description="Disordered" evidence="1">
    <location>
        <begin position="23"/>
        <end position="52"/>
    </location>
</feature>
<evidence type="ECO:0000313" key="3">
    <source>
        <dbReference type="Proteomes" id="UP000800200"/>
    </source>
</evidence>
<organism evidence="2 3">
    <name type="scientific">Zopfia rhizophila CBS 207.26</name>
    <dbReference type="NCBI Taxonomy" id="1314779"/>
    <lineage>
        <taxon>Eukaryota</taxon>
        <taxon>Fungi</taxon>
        <taxon>Dikarya</taxon>
        <taxon>Ascomycota</taxon>
        <taxon>Pezizomycotina</taxon>
        <taxon>Dothideomycetes</taxon>
        <taxon>Dothideomycetes incertae sedis</taxon>
        <taxon>Zopfiaceae</taxon>
        <taxon>Zopfia</taxon>
    </lineage>
</organism>
<evidence type="ECO:0008006" key="4">
    <source>
        <dbReference type="Google" id="ProtNLM"/>
    </source>
</evidence>
<evidence type="ECO:0000256" key="1">
    <source>
        <dbReference type="SAM" id="MobiDB-lite"/>
    </source>
</evidence>
<accession>A0A6A6ELT6</accession>
<gene>
    <name evidence="2" type="ORF">K469DRAFT_552391</name>
</gene>
<dbReference type="EMBL" id="ML994614">
    <property type="protein sequence ID" value="KAF2193137.1"/>
    <property type="molecule type" value="Genomic_DNA"/>
</dbReference>
<feature type="compositionally biased region" description="Basic and acidic residues" evidence="1">
    <location>
        <begin position="35"/>
        <end position="47"/>
    </location>
</feature>
<dbReference type="AlphaFoldDB" id="A0A6A6ELT6"/>